<dbReference type="AlphaFoldDB" id="A0A7Y6IQA9"/>
<name>A0A7Y6IQA9_9ACTN</name>
<evidence type="ECO:0000313" key="4">
    <source>
        <dbReference type="Proteomes" id="UP000546126"/>
    </source>
</evidence>
<gene>
    <name evidence="3" type="ORF">HT134_18480</name>
</gene>
<keyword evidence="4" id="KW-1185">Reference proteome</keyword>
<feature type="transmembrane region" description="Helical" evidence="2">
    <location>
        <begin position="64"/>
        <end position="92"/>
    </location>
</feature>
<organism evidence="3 4">
    <name type="scientific">Nonomuraea rhodomycinica</name>
    <dbReference type="NCBI Taxonomy" id="1712872"/>
    <lineage>
        <taxon>Bacteria</taxon>
        <taxon>Bacillati</taxon>
        <taxon>Actinomycetota</taxon>
        <taxon>Actinomycetes</taxon>
        <taxon>Streptosporangiales</taxon>
        <taxon>Streptosporangiaceae</taxon>
        <taxon>Nonomuraea</taxon>
    </lineage>
</organism>
<dbReference type="InterPro" id="IPR009200">
    <property type="entry name" value="DUF1269_membrane"/>
</dbReference>
<keyword evidence="2" id="KW-0472">Membrane</keyword>
<reference evidence="3 4" key="1">
    <citation type="submission" date="2020-06" db="EMBL/GenBank/DDBJ databases">
        <authorList>
            <person name="Chanama M."/>
        </authorList>
    </citation>
    <scope>NUCLEOTIDE SEQUENCE [LARGE SCALE GENOMIC DNA]</scope>
    <source>
        <strain evidence="3 4">TBRC6557</strain>
    </source>
</reference>
<sequence>MRDLVAIAYPDRPAAELAERHAREADAEGLLQVEDLVLMVRDEDGAVQVRQGGPGVGMAVTGGAVWGGVIGLLLLAPLFGMAVGAVAGGAIWKSAFGDAGMTRDFVDELRQGLPPGGAALILLVHDLDPGEVLPRLRQHGRVIRTSLTPQAEAQLAAALAARPERPQPRPGRSSRA</sequence>
<dbReference type="RefSeq" id="WP_175601603.1">
    <property type="nucleotide sequence ID" value="NZ_JABWGO010000003.1"/>
</dbReference>
<evidence type="ECO:0000256" key="2">
    <source>
        <dbReference type="SAM" id="Phobius"/>
    </source>
</evidence>
<dbReference type="Pfam" id="PF06897">
    <property type="entry name" value="DUF1269"/>
    <property type="match status" value="1"/>
</dbReference>
<keyword evidence="2" id="KW-0812">Transmembrane</keyword>
<keyword evidence="2" id="KW-1133">Transmembrane helix</keyword>
<evidence type="ECO:0000313" key="3">
    <source>
        <dbReference type="EMBL" id="NUW42115.1"/>
    </source>
</evidence>
<feature type="region of interest" description="Disordered" evidence="1">
    <location>
        <begin position="157"/>
        <end position="176"/>
    </location>
</feature>
<dbReference type="Proteomes" id="UP000546126">
    <property type="component" value="Unassembled WGS sequence"/>
</dbReference>
<proteinExistence type="predicted"/>
<accession>A0A7Y6IQA9</accession>
<dbReference type="EMBL" id="JABWGO010000003">
    <property type="protein sequence ID" value="NUW42115.1"/>
    <property type="molecule type" value="Genomic_DNA"/>
</dbReference>
<comment type="caution">
    <text evidence="3">The sequence shown here is derived from an EMBL/GenBank/DDBJ whole genome shotgun (WGS) entry which is preliminary data.</text>
</comment>
<protein>
    <submittedName>
        <fullName evidence="3">DUF1269 domain-containing protein</fullName>
    </submittedName>
</protein>
<evidence type="ECO:0000256" key="1">
    <source>
        <dbReference type="SAM" id="MobiDB-lite"/>
    </source>
</evidence>